<feature type="compositionally biased region" description="Basic residues" evidence="1">
    <location>
        <begin position="17"/>
        <end position="26"/>
    </location>
</feature>
<reference evidence="2" key="1">
    <citation type="journal article" date="2023" name="G3 (Bethesda)">
        <title>A reference genome for the long-term kleptoplast-retaining sea slug Elysia crispata morphotype clarki.</title>
        <authorList>
            <person name="Eastman K.E."/>
            <person name="Pendleton A.L."/>
            <person name="Shaikh M.A."/>
            <person name="Suttiyut T."/>
            <person name="Ogas R."/>
            <person name="Tomko P."/>
            <person name="Gavelis G."/>
            <person name="Widhalm J.R."/>
            <person name="Wisecaver J.H."/>
        </authorList>
    </citation>
    <scope>NUCLEOTIDE SEQUENCE</scope>
    <source>
        <strain evidence="2">ECLA1</strain>
    </source>
</reference>
<protein>
    <submittedName>
        <fullName evidence="2">Uncharacterized protein</fullName>
    </submittedName>
</protein>
<accession>A0AAE1CUX1</accession>
<evidence type="ECO:0000313" key="3">
    <source>
        <dbReference type="Proteomes" id="UP001283361"/>
    </source>
</evidence>
<feature type="region of interest" description="Disordered" evidence="1">
    <location>
        <begin position="1"/>
        <end position="26"/>
    </location>
</feature>
<dbReference type="Proteomes" id="UP001283361">
    <property type="component" value="Unassembled WGS sequence"/>
</dbReference>
<evidence type="ECO:0000313" key="2">
    <source>
        <dbReference type="EMBL" id="KAK3736757.1"/>
    </source>
</evidence>
<dbReference type="AlphaFoldDB" id="A0AAE1CUX1"/>
<proteinExistence type="predicted"/>
<keyword evidence="3" id="KW-1185">Reference proteome</keyword>
<comment type="caution">
    <text evidence="2">The sequence shown here is derived from an EMBL/GenBank/DDBJ whole genome shotgun (WGS) entry which is preliminary data.</text>
</comment>
<evidence type="ECO:0000256" key="1">
    <source>
        <dbReference type="SAM" id="MobiDB-lite"/>
    </source>
</evidence>
<name>A0AAE1CUX1_9GAST</name>
<feature type="non-terminal residue" evidence="2">
    <location>
        <position position="42"/>
    </location>
</feature>
<dbReference type="EMBL" id="JAWDGP010006691">
    <property type="protein sequence ID" value="KAK3736757.1"/>
    <property type="molecule type" value="Genomic_DNA"/>
</dbReference>
<gene>
    <name evidence="2" type="ORF">RRG08_049567</name>
</gene>
<organism evidence="2 3">
    <name type="scientific">Elysia crispata</name>
    <name type="common">lettuce slug</name>
    <dbReference type="NCBI Taxonomy" id="231223"/>
    <lineage>
        <taxon>Eukaryota</taxon>
        <taxon>Metazoa</taxon>
        <taxon>Spiralia</taxon>
        <taxon>Lophotrochozoa</taxon>
        <taxon>Mollusca</taxon>
        <taxon>Gastropoda</taxon>
        <taxon>Heterobranchia</taxon>
        <taxon>Euthyneura</taxon>
        <taxon>Panpulmonata</taxon>
        <taxon>Sacoglossa</taxon>
        <taxon>Placobranchoidea</taxon>
        <taxon>Plakobranchidae</taxon>
        <taxon>Elysia</taxon>
    </lineage>
</organism>
<sequence>MAHRVRGLPKVKEYTRPKPRTHRRTRDKQVDILWVHRLSVLL</sequence>